<dbReference type="EMBL" id="CP009516">
    <property type="protein sequence ID" value="AKB78138.1"/>
    <property type="molecule type" value="Genomic_DNA"/>
</dbReference>
<feature type="transmembrane region" description="Helical" evidence="6">
    <location>
        <begin position="189"/>
        <end position="213"/>
    </location>
</feature>
<evidence type="ECO:0000256" key="1">
    <source>
        <dbReference type="ARBA" id="ARBA00004141"/>
    </source>
</evidence>
<dbReference type="GO" id="GO:0016020">
    <property type="term" value="C:membrane"/>
    <property type="evidence" value="ECO:0007669"/>
    <property type="project" value="UniProtKB-SubCell"/>
</dbReference>
<keyword evidence="8" id="KW-1185">Reference proteome</keyword>
<feature type="transmembrane region" description="Helical" evidence="6">
    <location>
        <begin position="12"/>
        <end position="28"/>
    </location>
</feature>
<dbReference type="GeneID" id="24830867"/>
<evidence type="ECO:0000313" key="8">
    <source>
        <dbReference type="Proteomes" id="UP000033101"/>
    </source>
</evidence>
<name>A0A0E3SF86_9EURY</name>
<keyword evidence="5 6" id="KW-0472">Membrane</keyword>
<feature type="transmembrane region" description="Helical" evidence="6">
    <location>
        <begin position="66"/>
        <end position="88"/>
    </location>
</feature>
<feature type="transmembrane region" description="Helical" evidence="6">
    <location>
        <begin position="34"/>
        <end position="54"/>
    </location>
</feature>
<proteinExistence type="inferred from homology"/>
<evidence type="ECO:0000256" key="4">
    <source>
        <dbReference type="ARBA" id="ARBA00022989"/>
    </source>
</evidence>
<comment type="similarity">
    <text evidence="2">Belongs to the autoinducer-2 exporter (AI-2E) (TC 2.A.86) family.</text>
</comment>
<organism evidence="7 8">
    <name type="scientific">Methanosarcina horonobensis HB-1 = JCM 15518</name>
    <dbReference type="NCBI Taxonomy" id="1434110"/>
    <lineage>
        <taxon>Archaea</taxon>
        <taxon>Methanobacteriati</taxon>
        <taxon>Methanobacteriota</taxon>
        <taxon>Stenosarchaea group</taxon>
        <taxon>Methanomicrobia</taxon>
        <taxon>Methanosarcinales</taxon>
        <taxon>Methanosarcinaceae</taxon>
        <taxon>Methanosarcina</taxon>
    </lineage>
</organism>
<evidence type="ECO:0000256" key="2">
    <source>
        <dbReference type="ARBA" id="ARBA00009773"/>
    </source>
</evidence>
<comment type="subcellular location">
    <subcellularLocation>
        <location evidence="1">Membrane</location>
        <topology evidence="1">Multi-pass membrane protein</topology>
    </subcellularLocation>
</comment>
<keyword evidence="3 6" id="KW-0812">Transmembrane</keyword>
<dbReference type="AlphaFoldDB" id="A0A0E3SF86"/>
<feature type="transmembrane region" description="Helical" evidence="6">
    <location>
        <begin position="127"/>
        <end position="160"/>
    </location>
</feature>
<keyword evidence="4 6" id="KW-1133">Transmembrane helix</keyword>
<feature type="transmembrane region" description="Helical" evidence="6">
    <location>
        <begin position="219"/>
        <end position="242"/>
    </location>
</feature>
<feature type="transmembrane region" description="Helical" evidence="6">
    <location>
        <begin position="291"/>
        <end position="321"/>
    </location>
</feature>
<accession>A0A0E3SF86</accession>
<protein>
    <submittedName>
        <fullName evidence="7">Putative transport protein</fullName>
    </submittedName>
</protein>
<evidence type="ECO:0000256" key="3">
    <source>
        <dbReference type="ARBA" id="ARBA00022692"/>
    </source>
</evidence>
<sequence>MDINVSNFSMQTKVMIYSIAAVILTIGMRDIATILIPIFFSVFIFLIFAPLIYWLKRKGIPGGVSIGLVILFFIMVFTGTGVLLMEFLPQFTSQIPDYQIQLTESMESLAGYLPVGMPLEGFLPDIGVFIVGLTAGLLTTILNAGTTVGLIIITTIFLLLDIAVPGKIRKEAKKHPFLLSRTNDLGSKLVDYIVIRTGINLVGGIGAALILFIGGIDFAILWGILTFILGYIPYIGFFLAVLPPTLLGLFKYGIAGAMAVFVAIWLLNLLIENILFPSVAGKGFELPPSIIFISLMYWTYVLGTPGALIAVPLTMVVKMVIESSGDMRWRTELRESEKED</sequence>
<dbReference type="HOGENOM" id="CLU_031275_0_3_2"/>
<dbReference type="Pfam" id="PF01594">
    <property type="entry name" value="AI-2E_transport"/>
    <property type="match status" value="1"/>
</dbReference>
<gene>
    <name evidence="7" type="ORF">MSHOH_1655</name>
</gene>
<dbReference type="STRING" id="1434110.MSHOH_1655"/>
<feature type="transmembrane region" description="Helical" evidence="6">
    <location>
        <begin position="249"/>
        <end position="271"/>
    </location>
</feature>
<dbReference type="PATRIC" id="fig|1434110.4.peg.2086"/>
<evidence type="ECO:0000256" key="5">
    <source>
        <dbReference type="ARBA" id="ARBA00023136"/>
    </source>
</evidence>
<reference evidence="7 8" key="1">
    <citation type="submission" date="2014-07" db="EMBL/GenBank/DDBJ databases">
        <title>Methanogenic archaea and the global carbon cycle.</title>
        <authorList>
            <person name="Henriksen J.R."/>
            <person name="Luke J."/>
            <person name="Reinhart S."/>
            <person name="Benedict M.N."/>
            <person name="Youngblut N.D."/>
            <person name="Metcalf M.E."/>
            <person name="Whitaker R.J."/>
            <person name="Metcalf W.W."/>
        </authorList>
    </citation>
    <scope>NUCLEOTIDE SEQUENCE [LARGE SCALE GENOMIC DNA]</scope>
    <source>
        <strain evidence="7 8">HB-1</strain>
    </source>
</reference>
<dbReference type="InterPro" id="IPR002549">
    <property type="entry name" value="AI-2E-like"/>
</dbReference>
<dbReference type="OrthoDB" id="137252at2157"/>
<dbReference type="Proteomes" id="UP000033101">
    <property type="component" value="Chromosome"/>
</dbReference>
<evidence type="ECO:0000313" key="7">
    <source>
        <dbReference type="EMBL" id="AKB78138.1"/>
    </source>
</evidence>
<dbReference type="KEGG" id="mhor:MSHOH_1655"/>
<evidence type="ECO:0000256" key="6">
    <source>
        <dbReference type="SAM" id="Phobius"/>
    </source>
</evidence>
<dbReference type="RefSeq" id="WP_048138988.1">
    <property type="nucleotide sequence ID" value="NZ_CP009516.1"/>
</dbReference>